<feature type="compositionally biased region" description="Basic and acidic residues" evidence="1">
    <location>
        <begin position="76"/>
        <end position="93"/>
    </location>
</feature>
<feature type="compositionally biased region" description="Basic and acidic residues" evidence="1">
    <location>
        <begin position="101"/>
        <end position="128"/>
    </location>
</feature>
<evidence type="ECO:0000259" key="2">
    <source>
        <dbReference type="PROSITE" id="PS50090"/>
    </source>
</evidence>
<dbReference type="OrthoDB" id="2384577at2759"/>
<evidence type="ECO:0000313" key="4">
    <source>
        <dbReference type="Proteomes" id="UP000242180"/>
    </source>
</evidence>
<dbReference type="EMBL" id="MCGN01000007">
    <property type="protein sequence ID" value="ORY95059.1"/>
    <property type="molecule type" value="Genomic_DNA"/>
</dbReference>
<gene>
    <name evidence="3" type="ORF">BCR43DRAFT_551275</name>
</gene>
<feature type="compositionally biased region" description="Acidic residues" evidence="1">
    <location>
        <begin position="585"/>
        <end position="600"/>
    </location>
</feature>
<dbReference type="InterPro" id="IPR001005">
    <property type="entry name" value="SANT/Myb"/>
</dbReference>
<evidence type="ECO:0000313" key="3">
    <source>
        <dbReference type="EMBL" id="ORY95059.1"/>
    </source>
</evidence>
<feature type="compositionally biased region" description="Basic and acidic residues" evidence="1">
    <location>
        <begin position="418"/>
        <end position="428"/>
    </location>
</feature>
<feature type="compositionally biased region" description="Polar residues" evidence="1">
    <location>
        <begin position="380"/>
        <end position="391"/>
    </location>
</feature>
<dbReference type="Proteomes" id="UP000242180">
    <property type="component" value="Unassembled WGS sequence"/>
</dbReference>
<reference evidence="3 4" key="1">
    <citation type="submission" date="2016-07" db="EMBL/GenBank/DDBJ databases">
        <title>Pervasive Adenine N6-methylation of Active Genes in Fungi.</title>
        <authorList>
            <consortium name="DOE Joint Genome Institute"/>
            <person name="Mondo S.J."/>
            <person name="Dannebaum R.O."/>
            <person name="Kuo R.C."/>
            <person name="Labutti K."/>
            <person name="Haridas S."/>
            <person name="Kuo A."/>
            <person name="Salamov A."/>
            <person name="Ahrendt S.R."/>
            <person name="Lipzen A."/>
            <person name="Sullivan W."/>
            <person name="Andreopoulos W.B."/>
            <person name="Clum A."/>
            <person name="Lindquist E."/>
            <person name="Daum C."/>
            <person name="Ramamoorthy G.K."/>
            <person name="Gryganskyi A."/>
            <person name="Culley D."/>
            <person name="Magnuson J.K."/>
            <person name="James T.Y."/>
            <person name="O'Malley M.A."/>
            <person name="Stajich J.E."/>
            <person name="Spatafora J.W."/>
            <person name="Visel A."/>
            <person name="Grigoriev I.V."/>
        </authorList>
    </citation>
    <scope>NUCLEOTIDE SEQUENCE [LARGE SCALE GENOMIC DNA]</scope>
    <source>
        <strain evidence="3 4">NRRL 2496</strain>
    </source>
</reference>
<protein>
    <recommendedName>
        <fullName evidence="2">Myb-like domain-containing protein</fullName>
    </recommendedName>
</protein>
<feature type="compositionally biased region" description="Polar residues" evidence="1">
    <location>
        <begin position="436"/>
        <end position="446"/>
    </location>
</feature>
<feature type="region of interest" description="Disordered" evidence="1">
    <location>
        <begin position="286"/>
        <end position="405"/>
    </location>
</feature>
<dbReference type="InParanoid" id="A0A1X2H916"/>
<dbReference type="AlphaFoldDB" id="A0A1X2H916"/>
<feature type="compositionally biased region" description="Basic and acidic residues" evidence="1">
    <location>
        <begin position="23"/>
        <end position="38"/>
    </location>
</feature>
<feature type="compositionally biased region" description="Low complexity" evidence="1">
    <location>
        <begin position="296"/>
        <end position="314"/>
    </location>
</feature>
<feature type="region of interest" description="Disordered" evidence="1">
    <location>
        <begin position="418"/>
        <end position="461"/>
    </location>
</feature>
<feature type="region of interest" description="Disordered" evidence="1">
    <location>
        <begin position="1"/>
        <end position="45"/>
    </location>
</feature>
<feature type="region of interest" description="Disordered" evidence="1">
    <location>
        <begin position="66"/>
        <end position="196"/>
    </location>
</feature>
<sequence>MSGREPFSRSPSASHAVQAGLEEASHPEEQGAHGDHRQRAQSRIVLPSIRHGFDFSLSQHPVRTTSILLEPISQAAEHERTPKQSEPPRHEGFYESPQPIRPDHTTDYGHRGPHVDDASITERGRPDQGQRTLTQPHRHSHSYPSTPQLQGYAVERQHRERTAGHLSRSQADSHTRRSAFSPAISPYSPSESYSYQPYPTYQQVRSRSGPPSLVTSPYLSPYRSSGSNEVIRPAAVYSFPPRVYYGPSYTYPEPTSVQDTRPLSSLQAPYARSQLPPIAAPSALTEAYSTGPKASQQQPCLRQRRLQQQQQQQQQRRRRDRQDEKEDDNDEDEVYSPESPHSLAAFPQRKRSASSARGGTVVGPSTAMLNRRRPIDRRNSTNPMQQETTLQDARLQPRGKRHQMSAETRAMMAALSRAEQDMQREREQGIQPPRSGETSHSSTNGAYSGVPGPAAAGTRPRWTLRERSKLFYAVVAEKQLEDMSTFNWTKIARVVNRQEKACKDQWRRETLPFCCRQFQLELPLEGHAGRAISDIDKSHSGNGHQTKAGAQEGEEEYKEDRQDIQGEEETLSLGGQRSVSHDSDATYDDQLEEEDEDDAF</sequence>
<organism evidence="3 4">
    <name type="scientific">Syncephalastrum racemosum</name>
    <name type="common">Filamentous fungus</name>
    <dbReference type="NCBI Taxonomy" id="13706"/>
    <lineage>
        <taxon>Eukaryota</taxon>
        <taxon>Fungi</taxon>
        <taxon>Fungi incertae sedis</taxon>
        <taxon>Mucoromycota</taxon>
        <taxon>Mucoromycotina</taxon>
        <taxon>Mucoromycetes</taxon>
        <taxon>Mucorales</taxon>
        <taxon>Syncephalastraceae</taxon>
        <taxon>Syncephalastrum</taxon>
    </lineage>
</organism>
<feature type="compositionally biased region" description="Low complexity" evidence="1">
    <location>
        <begin position="181"/>
        <end position="196"/>
    </location>
</feature>
<feature type="region of interest" description="Disordered" evidence="1">
    <location>
        <begin position="533"/>
        <end position="600"/>
    </location>
</feature>
<feature type="domain" description="Myb-like" evidence="2">
    <location>
        <begin position="459"/>
        <end position="510"/>
    </location>
</feature>
<feature type="compositionally biased region" description="Acidic residues" evidence="1">
    <location>
        <begin position="325"/>
        <end position="335"/>
    </location>
</feature>
<dbReference type="PROSITE" id="PS50090">
    <property type="entry name" value="MYB_LIKE"/>
    <property type="match status" value="1"/>
</dbReference>
<keyword evidence="4" id="KW-1185">Reference proteome</keyword>
<comment type="caution">
    <text evidence="3">The sequence shown here is derived from an EMBL/GenBank/DDBJ whole genome shotgun (WGS) entry which is preliminary data.</text>
</comment>
<proteinExistence type="predicted"/>
<accession>A0A1X2H916</accession>
<evidence type="ECO:0000256" key="1">
    <source>
        <dbReference type="SAM" id="MobiDB-lite"/>
    </source>
</evidence>
<name>A0A1X2H916_SYNRA</name>